<reference evidence="3" key="1">
    <citation type="submission" date="2020-11" db="EMBL/GenBank/DDBJ databases">
        <authorList>
            <person name="Tran Van P."/>
        </authorList>
    </citation>
    <scope>NUCLEOTIDE SEQUENCE</scope>
</reference>
<feature type="region of interest" description="Disordered" evidence="2">
    <location>
        <begin position="60"/>
        <end position="95"/>
    </location>
</feature>
<gene>
    <name evidence="3" type="ORF">TGEB3V08_LOCUS9281</name>
</gene>
<keyword evidence="1" id="KW-0175">Coiled coil</keyword>
<accession>A0A7R9PQW9</accession>
<name>A0A7R9PQW9_TIMGE</name>
<feature type="compositionally biased region" description="Acidic residues" evidence="2">
    <location>
        <begin position="248"/>
        <end position="279"/>
    </location>
</feature>
<sequence>MEEEPEDIPMMKDVLKAEDTKSYDWLNNEVEGELREREGNALSDIVKCVALKEQFLGKFKPKHRTAQASKERPKEKESDKKTKTEPAVDQEHDPDEIELDLNSLLERLEEQRSANFYVDPERHFNPQLAYFGVQEIKDMTSFLPLSESEKEGSGEKEFIYSYFYEYIRDEDAQKTVDIRKKWLDDDQMFEGMNKYVGDPDILASVVLTDSSQLTSDGFEKLPDQIITDNGDNIGAKAESLTSTGMYESDLDSQDGDGDNEEDNDGDEEEEDEEYEEDIDKEQNKDKQNTHKLKVFTSEGNKDKPNEVNKSVKLGEKQENISSEDTIFNIKSKKSVNEPSTIVGEEKGKDKEEEHCYLVKDGEKQNDNKTENASHKKLIEIKSTIESAMSEKQNESKLKPKDDFPLLNPHANEFLPPSVQQVTASLENEIVSAKEATKEQKSSLPVLYTSSNVVYPASPQNGIKWSTEDGHSVATWRISAADFHDLPVMSPSLKPVTKDTAIQTDEGDDLQGLADRYLNERDQALSVLSRMKHVCLELQKDLKKNQDLKAKYDEVVEERDAIKEQSEISTTLLNAKVTSVEATNKKIREENAAELKMMQDKLESYQNQVEAQQKQLEKERKDNKSEVLRLKESLQIVCEDLQGKLTTYKQESEHITSLQQKYSAVEHLRAQHCKELWNLNLSVASSAAKM</sequence>
<evidence type="ECO:0000256" key="2">
    <source>
        <dbReference type="SAM" id="MobiDB-lite"/>
    </source>
</evidence>
<protein>
    <submittedName>
        <fullName evidence="3">Uncharacterized protein</fullName>
    </submittedName>
</protein>
<dbReference type="AlphaFoldDB" id="A0A7R9PQW9"/>
<evidence type="ECO:0000313" key="3">
    <source>
        <dbReference type="EMBL" id="CAD7604832.1"/>
    </source>
</evidence>
<feature type="region of interest" description="Disordered" evidence="2">
    <location>
        <begin position="222"/>
        <end position="319"/>
    </location>
</feature>
<feature type="compositionally biased region" description="Basic and acidic residues" evidence="2">
    <location>
        <begin position="69"/>
        <end position="91"/>
    </location>
</feature>
<dbReference type="EMBL" id="OE844144">
    <property type="protein sequence ID" value="CAD7604832.1"/>
    <property type="molecule type" value="Genomic_DNA"/>
</dbReference>
<proteinExistence type="predicted"/>
<evidence type="ECO:0000256" key="1">
    <source>
        <dbReference type="SAM" id="Coils"/>
    </source>
</evidence>
<organism evidence="3">
    <name type="scientific">Timema genevievae</name>
    <name type="common">Walking stick</name>
    <dbReference type="NCBI Taxonomy" id="629358"/>
    <lineage>
        <taxon>Eukaryota</taxon>
        <taxon>Metazoa</taxon>
        <taxon>Ecdysozoa</taxon>
        <taxon>Arthropoda</taxon>
        <taxon>Hexapoda</taxon>
        <taxon>Insecta</taxon>
        <taxon>Pterygota</taxon>
        <taxon>Neoptera</taxon>
        <taxon>Polyneoptera</taxon>
        <taxon>Phasmatodea</taxon>
        <taxon>Timematodea</taxon>
        <taxon>Timematoidea</taxon>
        <taxon>Timematidae</taxon>
        <taxon>Timema</taxon>
    </lineage>
</organism>
<feature type="coiled-coil region" evidence="1">
    <location>
        <begin position="537"/>
        <end position="650"/>
    </location>
</feature>